<reference evidence="1" key="1">
    <citation type="journal article" date="2015" name="Nature">
        <title>Complex archaea that bridge the gap between prokaryotes and eukaryotes.</title>
        <authorList>
            <person name="Spang A."/>
            <person name="Saw J.H."/>
            <person name="Jorgensen S.L."/>
            <person name="Zaremba-Niedzwiedzka K."/>
            <person name="Martijn J."/>
            <person name="Lind A.E."/>
            <person name="van Eijk R."/>
            <person name="Schleper C."/>
            <person name="Guy L."/>
            <person name="Ettema T.J."/>
        </authorList>
    </citation>
    <scope>NUCLEOTIDE SEQUENCE</scope>
</reference>
<evidence type="ECO:0000313" key="1">
    <source>
        <dbReference type="EMBL" id="KKN24265.1"/>
    </source>
</evidence>
<organism evidence="1">
    <name type="scientific">marine sediment metagenome</name>
    <dbReference type="NCBI Taxonomy" id="412755"/>
    <lineage>
        <taxon>unclassified sequences</taxon>
        <taxon>metagenomes</taxon>
        <taxon>ecological metagenomes</taxon>
    </lineage>
</organism>
<dbReference type="GO" id="GO:0009007">
    <property type="term" value="F:site-specific DNA-methyltransferase (adenine-specific) activity"/>
    <property type="evidence" value="ECO:0007669"/>
    <property type="project" value="InterPro"/>
</dbReference>
<dbReference type="GO" id="GO:0009307">
    <property type="term" value="P:DNA restriction-modification system"/>
    <property type="evidence" value="ECO:0007669"/>
    <property type="project" value="InterPro"/>
</dbReference>
<comment type="caution">
    <text evidence="1">The sequence shown here is derived from an EMBL/GenBank/DDBJ whole genome shotgun (WGS) entry which is preliminary data.</text>
</comment>
<dbReference type="AlphaFoldDB" id="A0A0F9NXV0"/>
<proteinExistence type="predicted"/>
<gene>
    <name evidence="1" type="ORF">LCGC14_0896580</name>
</gene>
<dbReference type="EMBL" id="LAZR01002896">
    <property type="protein sequence ID" value="KKN24265.1"/>
    <property type="molecule type" value="Genomic_DNA"/>
</dbReference>
<protein>
    <recommendedName>
        <fullName evidence="2">DNA N-6-adenine-methyltransferase (Dam)</fullName>
    </recommendedName>
</protein>
<dbReference type="Pfam" id="PF05869">
    <property type="entry name" value="Dam"/>
    <property type="match status" value="1"/>
</dbReference>
<dbReference type="InterPro" id="IPR008593">
    <property type="entry name" value="Dam_MeTrfase"/>
</dbReference>
<dbReference type="GO" id="GO:0003677">
    <property type="term" value="F:DNA binding"/>
    <property type="evidence" value="ECO:0007669"/>
    <property type="project" value="InterPro"/>
</dbReference>
<accession>A0A0F9NXV0</accession>
<evidence type="ECO:0008006" key="2">
    <source>
        <dbReference type="Google" id="ProtNLM"/>
    </source>
</evidence>
<name>A0A0F9NXV0_9ZZZZ</name>
<sequence>MLNRSLFSSATGEWETPQDVFDALDAEFGGFDLDPCATPENAKCSNYYTQEEDGLAKPWRGKVFVNPPYGRGIKWWIRRCYVAAGSTASLVVALIPSRTDTAWWHDYVMKASEIRFIRGRLHFDGHKNGAPFPSAIVVWRPPC</sequence>